<accession>A0A4R7UTX0</accession>
<evidence type="ECO:0000256" key="1">
    <source>
        <dbReference type="SAM" id="MobiDB-lite"/>
    </source>
</evidence>
<sequence>MSVLLTGCTNEVAGSPIGTGQVVDSNPSTSAPPGSADPGPPPTQTIPNLPKAKDGSDVTACYDGTCEVELRAPVTIPMDPATGIASFTLERVDDVDGAYLTGVTADGNGTLSAQLYADPGGNATVVLNGFTIAALATVNGIAVLRMSPP</sequence>
<protein>
    <submittedName>
        <fullName evidence="2">Uncharacterized protein</fullName>
    </submittedName>
</protein>
<feature type="region of interest" description="Disordered" evidence="1">
    <location>
        <begin position="14"/>
        <end position="54"/>
    </location>
</feature>
<dbReference type="OrthoDB" id="4240863at2"/>
<dbReference type="AlphaFoldDB" id="A0A4R7UTX0"/>
<proteinExistence type="predicted"/>
<dbReference type="EMBL" id="SOCP01000024">
    <property type="protein sequence ID" value="TDV40089.1"/>
    <property type="molecule type" value="Genomic_DNA"/>
</dbReference>
<keyword evidence="3" id="KW-1185">Reference proteome</keyword>
<evidence type="ECO:0000313" key="3">
    <source>
        <dbReference type="Proteomes" id="UP000294927"/>
    </source>
</evidence>
<comment type="caution">
    <text evidence="2">The sequence shown here is derived from an EMBL/GenBank/DDBJ whole genome shotgun (WGS) entry which is preliminary data.</text>
</comment>
<dbReference type="Proteomes" id="UP000294927">
    <property type="component" value="Unassembled WGS sequence"/>
</dbReference>
<feature type="compositionally biased region" description="Low complexity" evidence="1">
    <location>
        <begin position="27"/>
        <end position="37"/>
    </location>
</feature>
<name>A0A4R7UTX0_9PSEU</name>
<organism evidence="2 3">
    <name type="scientific">Actinophytocola oryzae</name>
    <dbReference type="NCBI Taxonomy" id="502181"/>
    <lineage>
        <taxon>Bacteria</taxon>
        <taxon>Bacillati</taxon>
        <taxon>Actinomycetota</taxon>
        <taxon>Actinomycetes</taxon>
        <taxon>Pseudonocardiales</taxon>
        <taxon>Pseudonocardiaceae</taxon>
    </lineage>
</organism>
<reference evidence="2 3" key="1">
    <citation type="submission" date="2019-03" db="EMBL/GenBank/DDBJ databases">
        <title>Genomic Encyclopedia of Archaeal and Bacterial Type Strains, Phase II (KMG-II): from individual species to whole genera.</title>
        <authorList>
            <person name="Goeker M."/>
        </authorList>
    </citation>
    <scope>NUCLEOTIDE SEQUENCE [LARGE SCALE GENOMIC DNA]</scope>
    <source>
        <strain evidence="2 3">DSM 45499</strain>
    </source>
</reference>
<dbReference type="RefSeq" id="WP_133908531.1">
    <property type="nucleotide sequence ID" value="NZ_SOCP01000024.1"/>
</dbReference>
<gene>
    <name evidence="2" type="ORF">CLV71_124106</name>
</gene>
<evidence type="ECO:0000313" key="2">
    <source>
        <dbReference type="EMBL" id="TDV40089.1"/>
    </source>
</evidence>